<gene>
    <name evidence="1" type="primary">IL-3A_222L</name>
    <name evidence="1" type="ORF">PBCVIL3A_222L</name>
</gene>
<organism evidence="1 2">
    <name type="scientific">Paramecium bursaria Chlorella virus IL3A</name>
    <name type="common">PBCV-IL3A</name>
    <dbReference type="NCBI Taxonomy" id="46019"/>
    <lineage>
        <taxon>Viruses</taxon>
        <taxon>Varidnaviria</taxon>
        <taxon>Bamfordvirae</taxon>
        <taxon>Nucleocytoviricota</taxon>
        <taxon>Megaviricetes</taxon>
        <taxon>Algavirales</taxon>
        <taxon>Phycodnaviridae</taxon>
        <taxon>Chlorovirus</taxon>
        <taxon>Chlorovirus illinoense</taxon>
    </lineage>
</organism>
<dbReference type="InterPro" id="IPR036249">
    <property type="entry name" value="Thioredoxin-like_sf"/>
</dbReference>
<evidence type="ECO:0000313" key="1">
    <source>
        <dbReference type="EMBL" id="AGE53819.1"/>
    </source>
</evidence>
<dbReference type="EMBL" id="JX997169">
    <property type="protein sequence ID" value="AGE53819.1"/>
    <property type="molecule type" value="Genomic_DNA"/>
</dbReference>
<proteinExistence type="predicted"/>
<dbReference type="SUPFAM" id="SSF52833">
    <property type="entry name" value="Thioredoxin-like"/>
    <property type="match status" value="1"/>
</dbReference>
<accession>M1HUF4</accession>
<dbReference type="Proteomes" id="UP000247091">
    <property type="component" value="Segment"/>
</dbReference>
<sequence length="113" mass="12262">MSTAIVIISSECTNCKRFLDALSAVKNHGVQPVDYSVLTPMQRVGINAVPTLILNGGKRLVGTDCFKWLHEKYGNVEPDGFEGFDSCTDGLTFSSVNDPMGYSSQGSYYASLQ</sequence>
<protein>
    <recommendedName>
        <fullName evidence="3">Thioredoxin-like fold domain-containing protein</fullName>
    </recommendedName>
</protein>
<organismHost>
    <name type="scientific">Chlorella</name>
    <dbReference type="NCBI Taxonomy" id="3071"/>
</organismHost>
<evidence type="ECO:0008006" key="3">
    <source>
        <dbReference type="Google" id="ProtNLM"/>
    </source>
</evidence>
<reference evidence="1 2" key="1">
    <citation type="submission" date="2012-10" db="EMBL/GenBank/DDBJ databases">
        <title>Towards defining the chloroviruses: a genomic journey through a genus of large DNA viruses.</title>
        <authorList>
            <person name="Jeanniard A."/>
            <person name="Dunigan D.D."/>
            <person name="Gurnon J.R."/>
            <person name="Agarkova I."/>
            <person name="Kang M."/>
            <person name="Vitek J."/>
            <person name="Duncan G."/>
            <person name="McClung O.W."/>
            <person name="Larsen M."/>
            <person name="Claverie J.-M."/>
            <person name="Van Etten J.L."/>
            <person name="Blanc G."/>
        </authorList>
    </citation>
    <scope>NUCLEOTIDE SEQUENCE [LARGE SCALE GENOMIC DNA]</scope>
</reference>
<name>M1HUF4_PBCVI</name>
<evidence type="ECO:0000313" key="2">
    <source>
        <dbReference type="Proteomes" id="UP000247091"/>
    </source>
</evidence>